<evidence type="ECO:0000259" key="3">
    <source>
        <dbReference type="PROSITE" id="PS50977"/>
    </source>
</evidence>
<dbReference type="KEGG" id="prag:EKN56_01240"/>
<dbReference type="AlphaFoldDB" id="A0A411WFS4"/>
<sequence>MSYMAKDERRNAILDAAIKVALRDGFMNVTTRKVSAELGAATGIIHHHFSSTSELRREVFRQFTKRDHQAICEQIAELAPPEQLFQLLDYSTSSPNDPVNKLWNDAWAEAVRDKALGEVYSDSMLMLHGEAVSIIQSGCQSGFFHHEAGQESIELKAWRLMSISFGTITISYINPSIMQPVSAAELLKNSIQHELGYRPD</sequence>
<organism evidence="4 5">
    <name type="scientific">Limnobaculum zhutongyuii</name>
    <dbReference type="NCBI Taxonomy" id="2498113"/>
    <lineage>
        <taxon>Bacteria</taxon>
        <taxon>Pseudomonadati</taxon>
        <taxon>Pseudomonadota</taxon>
        <taxon>Gammaproteobacteria</taxon>
        <taxon>Enterobacterales</taxon>
        <taxon>Budviciaceae</taxon>
        <taxon>Limnobaculum</taxon>
    </lineage>
</organism>
<dbReference type="OrthoDB" id="9816296at2"/>
<dbReference type="PROSITE" id="PS50977">
    <property type="entry name" value="HTH_TETR_2"/>
    <property type="match status" value="1"/>
</dbReference>
<protein>
    <submittedName>
        <fullName evidence="4">TetR family transcriptional regulator</fullName>
    </submittedName>
</protein>
<dbReference type="RefSeq" id="WP_130590146.1">
    <property type="nucleotide sequence ID" value="NZ_CP034752.1"/>
</dbReference>
<dbReference type="InterPro" id="IPR023772">
    <property type="entry name" value="DNA-bd_HTH_TetR-type_CS"/>
</dbReference>
<dbReference type="PROSITE" id="PS01081">
    <property type="entry name" value="HTH_TETR_1"/>
    <property type="match status" value="1"/>
</dbReference>
<dbReference type="InterPro" id="IPR001647">
    <property type="entry name" value="HTH_TetR"/>
</dbReference>
<evidence type="ECO:0000313" key="5">
    <source>
        <dbReference type="Proteomes" id="UP000293154"/>
    </source>
</evidence>
<evidence type="ECO:0000313" key="4">
    <source>
        <dbReference type="EMBL" id="QBH95150.1"/>
    </source>
</evidence>
<dbReference type="Pfam" id="PF00440">
    <property type="entry name" value="TetR_N"/>
    <property type="match status" value="1"/>
</dbReference>
<name>A0A411WFS4_9GAMM</name>
<dbReference type="InterPro" id="IPR009057">
    <property type="entry name" value="Homeodomain-like_sf"/>
</dbReference>
<evidence type="ECO:0000256" key="1">
    <source>
        <dbReference type="ARBA" id="ARBA00023125"/>
    </source>
</evidence>
<dbReference type="Gene3D" id="1.10.357.10">
    <property type="entry name" value="Tetracycline Repressor, domain 2"/>
    <property type="match status" value="1"/>
</dbReference>
<dbReference type="Proteomes" id="UP000293154">
    <property type="component" value="Chromosome"/>
</dbReference>
<feature type="DNA-binding region" description="H-T-H motif" evidence="2">
    <location>
        <begin position="30"/>
        <end position="49"/>
    </location>
</feature>
<evidence type="ECO:0000256" key="2">
    <source>
        <dbReference type="PROSITE-ProRule" id="PRU00335"/>
    </source>
</evidence>
<proteinExistence type="predicted"/>
<dbReference type="GO" id="GO:0003677">
    <property type="term" value="F:DNA binding"/>
    <property type="evidence" value="ECO:0007669"/>
    <property type="project" value="UniProtKB-UniRule"/>
</dbReference>
<reference evidence="4 5" key="1">
    <citation type="submission" date="2019-03" db="EMBL/GenBank/DDBJ databases">
        <title>Pragia sp. nov. isolated from the gut tract of Carduelis flavirostris.</title>
        <authorList>
            <person name="Ge Y."/>
        </authorList>
    </citation>
    <scope>NUCLEOTIDE SEQUENCE [LARGE SCALE GENOMIC DNA]</scope>
    <source>
        <strain evidence="4 5">CF-458</strain>
    </source>
</reference>
<accession>A0A411WFS4</accession>
<keyword evidence="5" id="KW-1185">Reference proteome</keyword>
<dbReference type="SUPFAM" id="SSF46689">
    <property type="entry name" value="Homeodomain-like"/>
    <property type="match status" value="1"/>
</dbReference>
<keyword evidence="1 2" id="KW-0238">DNA-binding</keyword>
<gene>
    <name evidence="4" type="ORF">EKN56_01240</name>
</gene>
<dbReference type="EMBL" id="CP034752">
    <property type="protein sequence ID" value="QBH95150.1"/>
    <property type="molecule type" value="Genomic_DNA"/>
</dbReference>
<feature type="domain" description="HTH tetR-type" evidence="3">
    <location>
        <begin position="7"/>
        <end position="67"/>
    </location>
</feature>